<evidence type="ECO:0000313" key="2">
    <source>
        <dbReference type="EMBL" id="MBB6471400.1"/>
    </source>
</evidence>
<proteinExistence type="predicted"/>
<dbReference type="Proteomes" id="UP000555564">
    <property type="component" value="Unassembled WGS sequence"/>
</dbReference>
<gene>
    <name evidence="2" type="ORF">BJ992_000831</name>
</gene>
<keyword evidence="3" id="KW-1185">Reference proteome</keyword>
<dbReference type="EMBL" id="JACHIU010000001">
    <property type="protein sequence ID" value="MBB6471400.1"/>
    <property type="molecule type" value="Genomic_DNA"/>
</dbReference>
<feature type="domain" description="PPC" evidence="1">
    <location>
        <begin position="1"/>
        <end position="109"/>
    </location>
</feature>
<dbReference type="Gene3D" id="3.30.1330.80">
    <property type="entry name" value="Hypothetical protein, similar to alpha- acetolactate decarboxylase, domain 2"/>
    <property type="match status" value="1"/>
</dbReference>
<organism evidence="2 3">
    <name type="scientific">Sphaerisporangium rubeum</name>
    <dbReference type="NCBI Taxonomy" id="321317"/>
    <lineage>
        <taxon>Bacteria</taxon>
        <taxon>Bacillati</taxon>
        <taxon>Actinomycetota</taxon>
        <taxon>Actinomycetes</taxon>
        <taxon>Streptosporangiales</taxon>
        <taxon>Streptosporangiaceae</taxon>
        <taxon>Sphaerisporangium</taxon>
    </lineage>
</organism>
<comment type="caution">
    <text evidence="2">The sequence shown here is derived from an EMBL/GenBank/DDBJ whole genome shotgun (WGS) entry which is preliminary data.</text>
</comment>
<dbReference type="AlphaFoldDB" id="A0A7X0IAB6"/>
<accession>A0A7X0IAB6</accession>
<dbReference type="SUPFAM" id="SSF117856">
    <property type="entry name" value="AF0104/ALDC/Ptd012-like"/>
    <property type="match status" value="1"/>
</dbReference>
<name>A0A7X0IAB6_9ACTN</name>
<evidence type="ECO:0000313" key="3">
    <source>
        <dbReference type="Proteomes" id="UP000555564"/>
    </source>
</evidence>
<dbReference type="Pfam" id="PF03479">
    <property type="entry name" value="PCC"/>
    <property type="match status" value="1"/>
</dbReference>
<dbReference type="RefSeq" id="WP_184978618.1">
    <property type="nucleotide sequence ID" value="NZ_BAAALO010000113.1"/>
</dbReference>
<dbReference type="InterPro" id="IPR005175">
    <property type="entry name" value="PPC_dom"/>
</dbReference>
<reference evidence="2 3" key="1">
    <citation type="submission" date="2020-08" db="EMBL/GenBank/DDBJ databases">
        <title>Sequencing the genomes of 1000 actinobacteria strains.</title>
        <authorList>
            <person name="Klenk H.-P."/>
        </authorList>
    </citation>
    <scope>NUCLEOTIDE SEQUENCE [LARGE SCALE GENOMIC DNA]</scope>
    <source>
        <strain evidence="2 3">DSM 44936</strain>
    </source>
</reference>
<dbReference type="PROSITE" id="PS51742">
    <property type="entry name" value="PPC"/>
    <property type="match status" value="1"/>
</dbReference>
<evidence type="ECO:0000259" key="1">
    <source>
        <dbReference type="PROSITE" id="PS51742"/>
    </source>
</evidence>
<protein>
    <recommendedName>
        <fullName evidence="1">PPC domain-containing protein</fullName>
    </recommendedName>
</protein>
<sequence>MHLIEIKNAELLETLQARVTELGITNGAVVSLIGAVDSFRISTMPEDDATKDIVTDYEFPAEMNGTGEIVDGVPHIHAVMAVQGDRGIAGHLHAASVGTWFARVYIQPF</sequence>